<protein>
    <recommendedName>
        <fullName evidence="4">DUF4872 domain-containing protein</fullName>
    </recommendedName>
</protein>
<evidence type="ECO:0000259" key="1">
    <source>
        <dbReference type="Pfam" id="PF14399"/>
    </source>
</evidence>
<feature type="domain" description="Butirosin biosynthesis protein H N-terminal" evidence="1">
    <location>
        <begin position="31"/>
        <end position="165"/>
    </location>
</feature>
<dbReference type="Pfam" id="PF14399">
    <property type="entry name" value="BtrH_N"/>
    <property type="match status" value="1"/>
</dbReference>
<dbReference type="InterPro" id="IPR026935">
    <property type="entry name" value="BtrH_N"/>
</dbReference>
<evidence type="ECO:0008006" key="4">
    <source>
        <dbReference type="Google" id="ProtNLM"/>
    </source>
</evidence>
<dbReference type="KEGG" id="parq:DSM112329_01211"/>
<dbReference type="EMBL" id="CP114014">
    <property type="protein sequence ID" value="XAY04378.1"/>
    <property type="molecule type" value="Genomic_DNA"/>
</dbReference>
<organism evidence="3">
    <name type="scientific">Paraconexibacter sp. AEG42_29</name>
    <dbReference type="NCBI Taxonomy" id="2997339"/>
    <lineage>
        <taxon>Bacteria</taxon>
        <taxon>Bacillati</taxon>
        <taxon>Actinomycetota</taxon>
        <taxon>Thermoleophilia</taxon>
        <taxon>Solirubrobacterales</taxon>
        <taxon>Paraconexibacteraceae</taxon>
        <taxon>Paraconexibacter</taxon>
    </lineage>
</organism>
<proteinExistence type="predicted"/>
<reference evidence="3" key="1">
    <citation type="submission" date="2022-12" db="EMBL/GenBank/DDBJ databases">
        <title>Paraconexibacter alkalitolerans sp. nov. and Baekduia alba sp. nov., isolated from soil and emended description of the genera Paraconexibacter (Chun et al., 2020) and Baekduia (An et al., 2020).</title>
        <authorList>
            <person name="Vieira S."/>
            <person name="Huber K.J."/>
            <person name="Geppert A."/>
            <person name="Wolf J."/>
            <person name="Neumann-Schaal M."/>
            <person name="Muesken M."/>
            <person name="Overmann J."/>
        </authorList>
    </citation>
    <scope>NUCLEOTIDE SEQUENCE</scope>
    <source>
        <strain evidence="3">AEG42_29</strain>
    </source>
</reference>
<evidence type="ECO:0000313" key="3">
    <source>
        <dbReference type="EMBL" id="XAY04378.1"/>
    </source>
</evidence>
<name>A0AAU7AS01_9ACTN</name>
<dbReference type="InterPro" id="IPR032369">
    <property type="entry name" value="DUF4872"/>
</dbReference>
<evidence type="ECO:0000259" key="2">
    <source>
        <dbReference type="Pfam" id="PF16169"/>
    </source>
</evidence>
<dbReference type="Pfam" id="PF16169">
    <property type="entry name" value="DUF4872"/>
    <property type="match status" value="1"/>
</dbReference>
<sequence>MFSLEGWAYDAGTMGSGTTLRAAFAHTKAGHCGSGSLRDLLAFEGLDFGAGPLSEGMVFGLGGGLGFLYTPVADQPQRFYLVGRTATMERDFAAHLGIPLEVLETEDPATGWGWVRDAIDDRRPLMVLADIQRLEYLRVRMQNTQHAIVVVDYSADEGVAWIADNDRDELEPCSLESLASARHSPGFPGPNRHRTFDYTWPAALPDPAGAVRAAVATAVRNMQGGGDPLGGLKDAGTGLAGVAQFAAAYPSWPDAFGDDLPAALAGLRVFVVKAGTGGAMFRSLHAEFLHDAAAVLDDRALGRLGEVYDQLAAAWVALAEAAAAGDHAGGAGAVAVIRQLEPAGVAGMQAWLAS</sequence>
<gene>
    <name evidence="3" type="ORF">DSM112329_01211</name>
</gene>
<dbReference type="AlphaFoldDB" id="A0AAU7AS01"/>
<feature type="domain" description="DUF4872" evidence="2">
    <location>
        <begin position="176"/>
        <end position="329"/>
    </location>
</feature>
<accession>A0AAU7AS01</accession>